<sequence length="50" mass="5294">MFSVDNDEQSRLERHGVAFAGLEAIAAGEAFDAGDRVVEGTALAEIDRAD</sequence>
<gene>
    <name evidence="1" type="ORF">CEV34_0844</name>
</gene>
<dbReference type="AlphaFoldDB" id="A0A256GNM1"/>
<reference evidence="1 2" key="1">
    <citation type="submission" date="2017-07" db="EMBL/GenBank/DDBJ databases">
        <title>Phylogenetic study on the rhizospheric bacterium Ochrobactrum sp. A44.</title>
        <authorList>
            <person name="Krzyzanowska D.M."/>
            <person name="Ossowicki A."/>
            <person name="Rajewska M."/>
            <person name="Maciag T."/>
            <person name="Kaczynski Z."/>
            <person name="Czerwicka M."/>
            <person name="Jafra S."/>
        </authorList>
    </citation>
    <scope>NUCLEOTIDE SEQUENCE [LARGE SCALE GENOMIC DNA]</scope>
    <source>
        <strain evidence="1 2">CCUG 30717</strain>
    </source>
</reference>
<protein>
    <submittedName>
        <fullName evidence="1">Uncharacterized protein</fullName>
    </submittedName>
</protein>
<dbReference type="Proteomes" id="UP000216188">
    <property type="component" value="Unassembled WGS sequence"/>
</dbReference>
<evidence type="ECO:0000313" key="1">
    <source>
        <dbReference type="EMBL" id="OYR28783.1"/>
    </source>
</evidence>
<organism evidence="1 2">
    <name type="scientific">Brucella pseudogrignonensis</name>
    <dbReference type="NCBI Taxonomy" id="419475"/>
    <lineage>
        <taxon>Bacteria</taxon>
        <taxon>Pseudomonadati</taxon>
        <taxon>Pseudomonadota</taxon>
        <taxon>Alphaproteobacteria</taxon>
        <taxon>Hyphomicrobiales</taxon>
        <taxon>Brucellaceae</taxon>
        <taxon>Brucella/Ochrobactrum group</taxon>
        <taxon>Brucella</taxon>
    </lineage>
</organism>
<evidence type="ECO:0000313" key="2">
    <source>
        <dbReference type="Proteomes" id="UP000216188"/>
    </source>
</evidence>
<accession>A0A256GNM1</accession>
<name>A0A256GNM1_9HYPH</name>
<dbReference type="EMBL" id="NNRM01000012">
    <property type="protein sequence ID" value="OYR28783.1"/>
    <property type="molecule type" value="Genomic_DNA"/>
</dbReference>
<keyword evidence="2" id="KW-1185">Reference proteome</keyword>
<comment type="caution">
    <text evidence="1">The sequence shown here is derived from an EMBL/GenBank/DDBJ whole genome shotgun (WGS) entry which is preliminary data.</text>
</comment>
<proteinExistence type="predicted"/>